<dbReference type="Proteomes" id="UP000293360">
    <property type="component" value="Unassembled WGS sequence"/>
</dbReference>
<sequence>MADLLYGYLPHYELSLLQRMCLIWAFIACGLVIALQIAQSWAEPRPRWTLLDERNKHYWYTFYVLEAFLTMQITYRPLAWNLEELGLGGSVGLLDAVWIALLGLEAAMVAGVVVLQVSRAFGGSPTKPKAGAKQKEL</sequence>
<feature type="transmembrane region" description="Helical" evidence="1">
    <location>
        <begin position="58"/>
        <end position="76"/>
    </location>
</feature>
<proteinExistence type="predicted"/>
<keyword evidence="1" id="KW-0812">Transmembrane</keyword>
<evidence type="ECO:0000313" key="2">
    <source>
        <dbReference type="EMBL" id="RYP11229.1"/>
    </source>
</evidence>
<keyword evidence="3" id="KW-1185">Reference proteome</keyword>
<dbReference type="EMBL" id="QJNU01000004">
    <property type="protein sequence ID" value="RYP11229.1"/>
    <property type="molecule type" value="Genomic_DNA"/>
</dbReference>
<reference evidence="2 3" key="1">
    <citation type="submission" date="2018-06" db="EMBL/GenBank/DDBJ databases">
        <title>Complete Genomes of Monosporascus.</title>
        <authorList>
            <person name="Robinson A.J."/>
            <person name="Natvig D.O."/>
        </authorList>
    </citation>
    <scope>NUCLEOTIDE SEQUENCE [LARGE SCALE GENOMIC DNA]</scope>
    <source>
        <strain evidence="2 3">CBS 110550</strain>
    </source>
</reference>
<organism evidence="2 3">
    <name type="scientific">Monosporascus ibericus</name>
    <dbReference type="NCBI Taxonomy" id="155417"/>
    <lineage>
        <taxon>Eukaryota</taxon>
        <taxon>Fungi</taxon>
        <taxon>Dikarya</taxon>
        <taxon>Ascomycota</taxon>
        <taxon>Pezizomycotina</taxon>
        <taxon>Sordariomycetes</taxon>
        <taxon>Xylariomycetidae</taxon>
        <taxon>Xylariales</taxon>
        <taxon>Xylariales incertae sedis</taxon>
        <taxon>Monosporascus</taxon>
    </lineage>
</organism>
<gene>
    <name evidence="2" type="ORF">DL764_000185</name>
</gene>
<feature type="transmembrane region" description="Helical" evidence="1">
    <location>
        <begin position="16"/>
        <end position="37"/>
    </location>
</feature>
<evidence type="ECO:0000256" key="1">
    <source>
        <dbReference type="SAM" id="Phobius"/>
    </source>
</evidence>
<accession>A0A4V1XCX1</accession>
<protein>
    <submittedName>
        <fullName evidence="2">Uncharacterized protein</fullName>
    </submittedName>
</protein>
<feature type="transmembrane region" description="Helical" evidence="1">
    <location>
        <begin position="96"/>
        <end position="117"/>
    </location>
</feature>
<keyword evidence="1" id="KW-0472">Membrane</keyword>
<dbReference type="OrthoDB" id="4840990at2759"/>
<keyword evidence="1" id="KW-1133">Transmembrane helix</keyword>
<comment type="caution">
    <text evidence="2">The sequence shown here is derived from an EMBL/GenBank/DDBJ whole genome shotgun (WGS) entry which is preliminary data.</text>
</comment>
<name>A0A4V1XCX1_9PEZI</name>
<dbReference type="AlphaFoldDB" id="A0A4V1XCX1"/>
<evidence type="ECO:0000313" key="3">
    <source>
        <dbReference type="Proteomes" id="UP000293360"/>
    </source>
</evidence>